<comment type="caution">
    <text evidence="2">The sequence shown here is derived from an EMBL/GenBank/DDBJ whole genome shotgun (WGS) entry which is preliminary data.</text>
</comment>
<gene>
    <name evidence="2" type="ORF">POF43_020500</name>
</gene>
<evidence type="ECO:0000313" key="3">
    <source>
        <dbReference type="Proteomes" id="UP001156398"/>
    </source>
</evidence>
<feature type="transmembrane region" description="Helical" evidence="1">
    <location>
        <begin position="48"/>
        <end position="68"/>
    </location>
</feature>
<feature type="transmembrane region" description="Helical" evidence="1">
    <location>
        <begin position="80"/>
        <end position="99"/>
    </location>
</feature>
<organism evidence="2 3">
    <name type="scientific">Streptantibioticus silvisoli</name>
    <dbReference type="NCBI Taxonomy" id="2705255"/>
    <lineage>
        <taxon>Bacteria</taxon>
        <taxon>Bacillati</taxon>
        <taxon>Actinomycetota</taxon>
        <taxon>Actinomycetes</taxon>
        <taxon>Kitasatosporales</taxon>
        <taxon>Streptomycetaceae</taxon>
        <taxon>Streptantibioticus</taxon>
    </lineage>
</organism>
<keyword evidence="3" id="KW-1185">Reference proteome</keyword>
<reference evidence="2 3" key="1">
    <citation type="submission" date="2023-05" db="EMBL/GenBank/DDBJ databases">
        <title>Streptantibioticus silvisoli sp. nov., acidotolerant actinomycetes 1 from pine litter.</title>
        <authorList>
            <person name="Swiecimska M."/>
            <person name="Golinska P."/>
            <person name="Sangal V."/>
            <person name="Wachnowicz B."/>
            <person name="Goodfellow M."/>
        </authorList>
    </citation>
    <scope>NUCLEOTIDE SEQUENCE [LARGE SCALE GENOMIC DNA]</scope>
    <source>
        <strain evidence="2 3">SL54</strain>
    </source>
</reference>
<keyword evidence="1" id="KW-0472">Membrane</keyword>
<feature type="transmembrane region" description="Helical" evidence="1">
    <location>
        <begin position="19"/>
        <end position="36"/>
    </location>
</feature>
<name>A0ABT6W2W0_9ACTN</name>
<sequence>MAFIENPQNDPVLRRGERLGRYGSLLPVMGTFAVIFSTDLVRYTKSEYLAAVLCLAAIGQTVTWVGMLSLKRSAGWDSGIIFYLWAGAFVTTIALYGTVVSLFGLRLFLPALIPWIAPITASVAKRRMAVRSQAESRS</sequence>
<dbReference type="Proteomes" id="UP001156398">
    <property type="component" value="Unassembled WGS sequence"/>
</dbReference>
<evidence type="ECO:0000256" key="1">
    <source>
        <dbReference type="SAM" id="Phobius"/>
    </source>
</evidence>
<dbReference type="RefSeq" id="WP_271322617.1">
    <property type="nucleotide sequence ID" value="NZ_JAAGKO020000030.1"/>
</dbReference>
<keyword evidence="1" id="KW-0812">Transmembrane</keyword>
<dbReference type="EMBL" id="JAAGKO020000030">
    <property type="protein sequence ID" value="MDI5965071.1"/>
    <property type="molecule type" value="Genomic_DNA"/>
</dbReference>
<protein>
    <submittedName>
        <fullName evidence="2">Uncharacterized protein</fullName>
    </submittedName>
</protein>
<accession>A0ABT6W2W0</accession>
<feature type="transmembrane region" description="Helical" evidence="1">
    <location>
        <begin position="105"/>
        <end position="124"/>
    </location>
</feature>
<keyword evidence="1" id="KW-1133">Transmembrane helix</keyword>
<proteinExistence type="predicted"/>
<evidence type="ECO:0000313" key="2">
    <source>
        <dbReference type="EMBL" id="MDI5965071.1"/>
    </source>
</evidence>